<accession>A0A3E4M4I1</accession>
<evidence type="ECO:0000313" key="2">
    <source>
        <dbReference type="Proteomes" id="UP000261052"/>
    </source>
</evidence>
<dbReference type="Proteomes" id="UP000261052">
    <property type="component" value="Unassembled WGS sequence"/>
</dbReference>
<sequence length="73" mass="8272">MEKVNKNVDSGRELVGMPVAIYTHFDTMEQKLLFEAVVLPDIRDVLNKYAPALGCLGVSEDIERFESEDKKND</sequence>
<dbReference type="RefSeq" id="WP_117685217.1">
    <property type="nucleotide sequence ID" value="NZ_QSQP01000003.1"/>
</dbReference>
<protein>
    <submittedName>
        <fullName evidence="1">Uncharacterized protein</fullName>
    </submittedName>
</protein>
<dbReference type="AlphaFoldDB" id="A0A3E4M4I1"/>
<name>A0A3E4M4I1_9FIRM</name>
<comment type="caution">
    <text evidence="1">The sequence shown here is derived from an EMBL/GenBank/DDBJ whole genome shotgun (WGS) entry which is preliminary data.</text>
</comment>
<evidence type="ECO:0000313" key="1">
    <source>
        <dbReference type="EMBL" id="RGK44630.1"/>
    </source>
</evidence>
<proteinExistence type="predicted"/>
<dbReference type="EMBL" id="QSQP01000003">
    <property type="protein sequence ID" value="RGK44630.1"/>
    <property type="molecule type" value="Genomic_DNA"/>
</dbReference>
<gene>
    <name evidence="1" type="ORF">DXD13_03355</name>
</gene>
<reference evidence="1 2" key="1">
    <citation type="submission" date="2018-08" db="EMBL/GenBank/DDBJ databases">
        <title>A genome reference for cultivated species of the human gut microbiota.</title>
        <authorList>
            <person name="Zou Y."/>
            <person name="Xue W."/>
            <person name="Luo G."/>
        </authorList>
    </citation>
    <scope>NUCLEOTIDE SEQUENCE [LARGE SCALE GENOMIC DNA]</scope>
    <source>
        <strain evidence="1 2">TF11-15AC</strain>
    </source>
</reference>
<organism evidence="1 2">
    <name type="scientific">Agathobacter rectalis</name>
    <dbReference type="NCBI Taxonomy" id="39491"/>
    <lineage>
        <taxon>Bacteria</taxon>
        <taxon>Bacillati</taxon>
        <taxon>Bacillota</taxon>
        <taxon>Clostridia</taxon>
        <taxon>Lachnospirales</taxon>
        <taxon>Lachnospiraceae</taxon>
        <taxon>Agathobacter</taxon>
    </lineage>
</organism>